<dbReference type="AlphaFoldDB" id="U1PFJ8"/>
<protein>
    <submittedName>
        <fullName evidence="4">Phosphatidylserine synthase</fullName>
    </submittedName>
</protein>
<evidence type="ECO:0000256" key="1">
    <source>
        <dbReference type="ARBA" id="ARBA00022679"/>
    </source>
</evidence>
<dbReference type="GO" id="GO:0016020">
    <property type="term" value="C:membrane"/>
    <property type="evidence" value="ECO:0007669"/>
    <property type="project" value="InterPro"/>
</dbReference>
<dbReference type="PROSITE" id="PS00379">
    <property type="entry name" value="CDP_ALCOHOL_P_TRANSF"/>
    <property type="match status" value="1"/>
</dbReference>
<dbReference type="HOGENOM" id="CLU_104047_0_0_2"/>
<dbReference type="Proteomes" id="UP000030649">
    <property type="component" value="Unassembled WGS sequence"/>
</dbReference>
<dbReference type="GO" id="GO:0008654">
    <property type="term" value="P:phospholipid biosynthetic process"/>
    <property type="evidence" value="ECO:0007669"/>
    <property type="project" value="InterPro"/>
</dbReference>
<dbReference type="STRING" id="1238424.J07HQW1_02409"/>
<evidence type="ECO:0000256" key="3">
    <source>
        <dbReference type="SAM" id="Phobius"/>
    </source>
</evidence>
<dbReference type="EMBL" id="KE356560">
    <property type="protein sequence ID" value="ERG92372.1"/>
    <property type="molecule type" value="Genomic_DNA"/>
</dbReference>
<dbReference type="InterPro" id="IPR048254">
    <property type="entry name" value="CDP_ALCOHOL_P_TRANSF_CS"/>
</dbReference>
<keyword evidence="1 2" id="KW-0808">Transferase</keyword>
<feature type="transmembrane region" description="Helical" evidence="3">
    <location>
        <begin position="213"/>
        <end position="230"/>
    </location>
</feature>
<name>U1PFJ8_9EURY</name>
<gene>
    <name evidence="4" type="ORF">J07HQW1_02409</name>
</gene>
<sequence>MYSCGCRVKFERQLKGYINGLTQQRTVCLTQVTELTFVIAGADYISLSALLFGWASALLFVRGEPNWGVIVMFTAFGFDKLDGWYARRTGNTSPFGRQVDSFIDVFAYLVPAALLYHLTLAPNLLASIAVGFCILSFGGLRLVRHNSDGFGSDDNVSYYHGTTVVHTNIIVLLSYLPHSVIGIWNGWIAGIVIIAVCPLMISDYKAKKTTASHIRAAILIAIVTLFALAIETGYL</sequence>
<dbReference type="Gene3D" id="1.20.120.1760">
    <property type="match status" value="1"/>
</dbReference>
<accession>U1PFJ8</accession>
<evidence type="ECO:0000313" key="5">
    <source>
        <dbReference type="Proteomes" id="UP000030649"/>
    </source>
</evidence>
<feature type="transmembrane region" description="Helical" evidence="3">
    <location>
        <begin position="182"/>
        <end position="201"/>
    </location>
</feature>
<keyword evidence="3" id="KW-0472">Membrane</keyword>
<feature type="transmembrane region" description="Helical" evidence="3">
    <location>
        <begin position="35"/>
        <end position="61"/>
    </location>
</feature>
<reference evidence="4 5" key="1">
    <citation type="journal article" date="2013" name="PLoS ONE">
        <title>Assembly-driven community genomics of a hypersaline microbial ecosystem.</title>
        <authorList>
            <person name="Podell S."/>
            <person name="Ugalde J.A."/>
            <person name="Narasingarao P."/>
            <person name="Banfield J.F."/>
            <person name="Heidelberg K.B."/>
            <person name="Allen E.E."/>
        </authorList>
    </citation>
    <scope>NUCLEOTIDE SEQUENCE [LARGE SCALE GENOMIC DNA]</scope>
    <source>
        <strain evidence="5">J07HQW1</strain>
    </source>
</reference>
<evidence type="ECO:0000256" key="2">
    <source>
        <dbReference type="RuleBase" id="RU003750"/>
    </source>
</evidence>
<dbReference type="InterPro" id="IPR043130">
    <property type="entry name" value="CDP-OH_PTrfase_TM_dom"/>
</dbReference>
<keyword evidence="3" id="KW-0812">Transmembrane</keyword>
<evidence type="ECO:0000313" key="4">
    <source>
        <dbReference type="EMBL" id="ERG92372.1"/>
    </source>
</evidence>
<feature type="transmembrane region" description="Helical" evidence="3">
    <location>
        <begin position="156"/>
        <end position="176"/>
    </location>
</feature>
<keyword evidence="3" id="KW-1133">Transmembrane helix</keyword>
<dbReference type="GO" id="GO:0016780">
    <property type="term" value="F:phosphotransferase activity, for other substituted phosphate groups"/>
    <property type="evidence" value="ECO:0007669"/>
    <property type="project" value="InterPro"/>
</dbReference>
<organism evidence="4 5">
    <name type="scientific">Haloquadratum walsbyi J07HQW1</name>
    <dbReference type="NCBI Taxonomy" id="1238424"/>
    <lineage>
        <taxon>Archaea</taxon>
        <taxon>Methanobacteriati</taxon>
        <taxon>Methanobacteriota</taxon>
        <taxon>Stenosarchaea group</taxon>
        <taxon>Halobacteria</taxon>
        <taxon>Halobacteriales</taxon>
        <taxon>Haloferacaceae</taxon>
        <taxon>Haloquadratum</taxon>
    </lineage>
</organism>
<dbReference type="Pfam" id="PF01066">
    <property type="entry name" value="CDP-OH_P_transf"/>
    <property type="match status" value="1"/>
</dbReference>
<feature type="transmembrane region" description="Helical" evidence="3">
    <location>
        <begin position="124"/>
        <end position="144"/>
    </location>
</feature>
<dbReference type="InterPro" id="IPR000462">
    <property type="entry name" value="CDP-OH_P_trans"/>
</dbReference>
<proteinExistence type="inferred from homology"/>
<comment type="similarity">
    <text evidence="2">Belongs to the CDP-alcohol phosphatidyltransferase class-I family.</text>
</comment>